<gene>
    <name evidence="1" type="ORF">HG543_22845</name>
</gene>
<sequence>MDALRVRTYNVRFGDALLVSVPDHDATTGLTTMRHLLIDVGNVQAGEGGADSGFLPVLENVLAELDGAPLDLYVMTHEHLDHVQGLPYADERRYGGGLREKLKPRHAWLTASAAPDYYERHPEAKKQLDASRALYDDLREYCQLKPEAARGVVPSFLLTNDYRKTDACVEYLRGLAERTHYVHRGAALAETHPFKEARLEVWAPEEDTSEYYGRFMPVALGLKRKAGGEVSLHVPAPPAGVDASAFYNLLAWRCRGVGDDLLAIDKAANNTSIVFSLEWRGWRLLFAGDAEVRSWKTMKKHGVLKPVHFLKVSHHGSHNGTPDGDIFDAILPVQPPDGRQRTAVISAYDGTYNGIPHAPTNERLRSRCALSTTLQPGNVPYLDLLFEDVERTRTPPRIRRAVPVRNPGRRA</sequence>
<dbReference type="RefSeq" id="WP_169346950.1">
    <property type="nucleotide sequence ID" value="NZ_JABBJJ010000106.1"/>
</dbReference>
<dbReference type="InterPro" id="IPR036866">
    <property type="entry name" value="RibonucZ/Hydroxyglut_hydro"/>
</dbReference>
<proteinExistence type="predicted"/>
<accession>A0A848LIX3</accession>
<dbReference type="PANTHER" id="PTHR30619">
    <property type="entry name" value="DNA INTERNALIZATION/COMPETENCE PROTEIN COMEC/REC2"/>
    <property type="match status" value="1"/>
</dbReference>
<dbReference type="Gene3D" id="3.60.15.10">
    <property type="entry name" value="Ribonuclease Z/Hydroxyacylglutathione hydrolase-like"/>
    <property type="match status" value="1"/>
</dbReference>
<evidence type="ECO:0008006" key="3">
    <source>
        <dbReference type="Google" id="ProtNLM"/>
    </source>
</evidence>
<dbReference type="EMBL" id="JABBJJ010000106">
    <property type="protein sequence ID" value="NMO17670.1"/>
    <property type="molecule type" value="Genomic_DNA"/>
</dbReference>
<name>A0A848LIX3_9BACT</name>
<comment type="caution">
    <text evidence="1">The sequence shown here is derived from an EMBL/GenBank/DDBJ whole genome shotgun (WGS) entry which is preliminary data.</text>
</comment>
<dbReference type="AlphaFoldDB" id="A0A848LIX3"/>
<evidence type="ECO:0000313" key="2">
    <source>
        <dbReference type="Proteomes" id="UP000518300"/>
    </source>
</evidence>
<organism evidence="1 2">
    <name type="scientific">Pyxidicoccus fallax</name>
    <dbReference type="NCBI Taxonomy" id="394095"/>
    <lineage>
        <taxon>Bacteria</taxon>
        <taxon>Pseudomonadati</taxon>
        <taxon>Myxococcota</taxon>
        <taxon>Myxococcia</taxon>
        <taxon>Myxococcales</taxon>
        <taxon>Cystobacterineae</taxon>
        <taxon>Myxococcaceae</taxon>
        <taxon>Pyxidicoccus</taxon>
    </lineage>
</organism>
<dbReference type="InterPro" id="IPR052159">
    <property type="entry name" value="Competence_DNA_uptake"/>
</dbReference>
<evidence type="ECO:0000313" key="1">
    <source>
        <dbReference type="EMBL" id="NMO17670.1"/>
    </source>
</evidence>
<dbReference type="PANTHER" id="PTHR30619:SF1">
    <property type="entry name" value="RECOMBINATION PROTEIN 2"/>
    <property type="match status" value="1"/>
</dbReference>
<protein>
    <recommendedName>
        <fullName evidence="3">Metallo-beta-lactamase domain-containing protein</fullName>
    </recommendedName>
</protein>
<reference evidence="1 2" key="1">
    <citation type="submission" date="2020-04" db="EMBL/GenBank/DDBJ databases">
        <title>Draft genome of Pyxidicoccus fallax type strain.</title>
        <authorList>
            <person name="Whitworth D.E."/>
        </authorList>
    </citation>
    <scope>NUCLEOTIDE SEQUENCE [LARGE SCALE GENOMIC DNA]</scope>
    <source>
        <strain evidence="1 2">DSM 14698</strain>
    </source>
</reference>
<keyword evidence="2" id="KW-1185">Reference proteome</keyword>
<dbReference type="SUPFAM" id="SSF56281">
    <property type="entry name" value="Metallo-hydrolase/oxidoreductase"/>
    <property type="match status" value="1"/>
</dbReference>
<dbReference type="Proteomes" id="UP000518300">
    <property type="component" value="Unassembled WGS sequence"/>
</dbReference>